<dbReference type="InterPro" id="IPR036388">
    <property type="entry name" value="WH-like_DNA-bd_sf"/>
</dbReference>
<dbReference type="InterPro" id="IPR016032">
    <property type="entry name" value="Sig_transdc_resp-reg_C-effctor"/>
</dbReference>
<evidence type="ECO:0000256" key="5">
    <source>
        <dbReference type="ARBA" id="ARBA00023163"/>
    </source>
</evidence>
<evidence type="ECO:0000256" key="3">
    <source>
        <dbReference type="ARBA" id="ARBA00023015"/>
    </source>
</evidence>
<keyword evidence="4 7" id="KW-0238">DNA-binding</keyword>
<dbReference type="CDD" id="cd00383">
    <property type="entry name" value="trans_reg_C"/>
    <property type="match status" value="1"/>
</dbReference>
<dbReference type="Pfam" id="PF00486">
    <property type="entry name" value="Trans_reg_C"/>
    <property type="match status" value="1"/>
</dbReference>
<dbReference type="InterPro" id="IPR001789">
    <property type="entry name" value="Sig_transdc_resp-reg_receiver"/>
</dbReference>
<dbReference type="RefSeq" id="WP_081923709.1">
    <property type="nucleotide sequence ID" value="NZ_BAAAUZ010000013.1"/>
</dbReference>
<dbReference type="SMART" id="SM00448">
    <property type="entry name" value="REC"/>
    <property type="match status" value="1"/>
</dbReference>
<evidence type="ECO:0000256" key="1">
    <source>
        <dbReference type="ARBA" id="ARBA00022553"/>
    </source>
</evidence>
<dbReference type="Proteomes" id="UP001143463">
    <property type="component" value="Unassembled WGS sequence"/>
</dbReference>
<reference evidence="11" key="2">
    <citation type="submission" date="2023-01" db="EMBL/GenBank/DDBJ databases">
        <authorList>
            <person name="Sun Q."/>
            <person name="Evtushenko L."/>
        </authorList>
    </citation>
    <scope>NUCLEOTIDE SEQUENCE</scope>
    <source>
        <strain evidence="11">VKM Ac-1069</strain>
    </source>
</reference>
<protein>
    <submittedName>
        <fullName evidence="11">DNA-binding response regulator</fullName>
    </submittedName>
</protein>
<dbReference type="InterPro" id="IPR039420">
    <property type="entry name" value="WalR-like"/>
</dbReference>
<feature type="compositionally biased region" description="Pro residues" evidence="8">
    <location>
        <begin position="1"/>
        <end position="10"/>
    </location>
</feature>
<sequence>MTSTPHPGPAASPARADRPARVDVRERVLLVDDDGRIRQALSLALDDEGFTVATAPSGEEALATLGRDTVDLVLLDLMLPGTDGLTVCRRLRAQGDLPIIIITARSDSADVIAGLEAGADDYVTKPIVAGELAARIRALLRRRRPGAQAARLQVGDIEVRPDEGVVRSNRGPEPAEVHLTRTEFRLLVELAAAEGRVVTREDLLRRVWGYDYLGDTRLLDVHVRRLRCKIERDPDHPTLVLTVRGAGYRAAGRSDAGD</sequence>
<feature type="modified residue" description="4-aspartylphosphate" evidence="6">
    <location>
        <position position="76"/>
    </location>
</feature>
<gene>
    <name evidence="11" type="primary">regX_1</name>
    <name evidence="11" type="ORF">GCM10017577_05240</name>
</gene>
<evidence type="ECO:0000256" key="6">
    <source>
        <dbReference type="PROSITE-ProRule" id="PRU00169"/>
    </source>
</evidence>
<proteinExistence type="predicted"/>
<evidence type="ECO:0000313" key="12">
    <source>
        <dbReference type="Proteomes" id="UP001143463"/>
    </source>
</evidence>
<dbReference type="SUPFAM" id="SSF52172">
    <property type="entry name" value="CheY-like"/>
    <property type="match status" value="1"/>
</dbReference>
<dbReference type="SUPFAM" id="SSF46894">
    <property type="entry name" value="C-terminal effector domain of the bipartite response regulators"/>
    <property type="match status" value="1"/>
</dbReference>
<dbReference type="Gene3D" id="3.40.50.2300">
    <property type="match status" value="1"/>
</dbReference>
<dbReference type="FunFam" id="3.40.50.2300:FF:000001">
    <property type="entry name" value="DNA-binding response regulator PhoB"/>
    <property type="match status" value="1"/>
</dbReference>
<dbReference type="CDD" id="cd17574">
    <property type="entry name" value="REC_OmpR"/>
    <property type="match status" value="1"/>
</dbReference>
<evidence type="ECO:0000259" key="9">
    <source>
        <dbReference type="PROSITE" id="PS50110"/>
    </source>
</evidence>
<dbReference type="PROSITE" id="PS50110">
    <property type="entry name" value="RESPONSE_REGULATORY"/>
    <property type="match status" value="1"/>
</dbReference>
<evidence type="ECO:0000313" key="11">
    <source>
        <dbReference type="EMBL" id="GLL09384.1"/>
    </source>
</evidence>
<dbReference type="GO" id="GO:0005829">
    <property type="term" value="C:cytosol"/>
    <property type="evidence" value="ECO:0007669"/>
    <property type="project" value="TreeGrafter"/>
</dbReference>
<evidence type="ECO:0000256" key="2">
    <source>
        <dbReference type="ARBA" id="ARBA00023012"/>
    </source>
</evidence>
<feature type="DNA-binding region" description="OmpR/PhoB-type" evidence="7">
    <location>
        <begin position="149"/>
        <end position="252"/>
    </location>
</feature>
<keyword evidence="1 6" id="KW-0597">Phosphoprotein</keyword>
<dbReference type="Gene3D" id="6.10.250.690">
    <property type="match status" value="1"/>
</dbReference>
<dbReference type="GO" id="GO:0032993">
    <property type="term" value="C:protein-DNA complex"/>
    <property type="evidence" value="ECO:0007669"/>
    <property type="project" value="TreeGrafter"/>
</dbReference>
<name>A0A9W6L1M2_9PSEU</name>
<dbReference type="GO" id="GO:0000976">
    <property type="term" value="F:transcription cis-regulatory region binding"/>
    <property type="evidence" value="ECO:0007669"/>
    <property type="project" value="TreeGrafter"/>
</dbReference>
<dbReference type="InterPro" id="IPR011006">
    <property type="entry name" value="CheY-like_superfamily"/>
</dbReference>
<dbReference type="PROSITE" id="PS51755">
    <property type="entry name" value="OMPR_PHOB"/>
    <property type="match status" value="1"/>
</dbReference>
<dbReference type="GO" id="GO:0006355">
    <property type="term" value="P:regulation of DNA-templated transcription"/>
    <property type="evidence" value="ECO:0007669"/>
    <property type="project" value="InterPro"/>
</dbReference>
<keyword evidence="2" id="KW-0902">Two-component regulatory system</keyword>
<organism evidence="11 12">
    <name type="scientific">Pseudonocardia halophobica</name>
    <dbReference type="NCBI Taxonomy" id="29401"/>
    <lineage>
        <taxon>Bacteria</taxon>
        <taxon>Bacillati</taxon>
        <taxon>Actinomycetota</taxon>
        <taxon>Actinomycetes</taxon>
        <taxon>Pseudonocardiales</taxon>
        <taxon>Pseudonocardiaceae</taxon>
        <taxon>Pseudonocardia</taxon>
    </lineage>
</organism>
<dbReference type="GO" id="GO:0000156">
    <property type="term" value="F:phosphorelay response regulator activity"/>
    <property type="evidence" value="ECO:0007669"/>
    <property type="project" value="TreeGrafter"/>
</dbReference>
<comment type="caution">
    <text evidence="11">The sequence shown here is derived from an EMBL/GenBank/DDBJ whole genome shotgun (WGS) entry which is preliminary data.</text>
</comment>
<dbReference type="Gene3D" id="1.10.10.10">
    <property type="entry name" value="Winged helix-like DNA-binding domain superfamily/Winged helix DNA-binding domain"/>
    <property type="match status" value="1"/>
</dbReference>
<keyword evidence="5" id="KW-0804">Transcription</keyword>
<keyword evidence="12" id="KW-1185">Reference proteome</keyword>
<evidence type="ECO:0000256" key="8">
    <source>
        <dbReference type="SAM" id="MobiDB-lite"/>
    </source>
</evidence>
<keyword evidence="3" id="KW-0805">Transcription regulation</keyword>
<evidence type="ECO:0000256" key="7">
    <source>
        <dbReference type="PROSITE-ProRule" id="PRU01091"/>
    </source>
</evidence>
<feature type="domain" description="OmpR/PhoB-type" evidence="10">
    <location>
        <begin position="149"/>
        <end position="252"/>
    </location>
</feature>
<dbReference type="PANTHER" id="PTHR48111">
    <property type="entry name" value="REGULATOR OF RPOS"/>
    <property type="match status" value="1"/>
</dbReference>
<reference evidence="11" key="1">
    <citation type="journal article" date="2014" name="Int. J. Syst. Evol. Microbiol.">
        <title>Complete genome sequence of Corynebacterium casei LMG S-19264T (=DSM 44701T), isolated from a smear-ripened cheese.</title>
        <authorList>
            <consortium name="US DOE Joint Genome Institute (JGI-PGF)"/>
            <person name="Walter F."/>
            <person name="Albersmeier A."/>
            <person name="Kalinowski J."/>
            <person name="Ruckert C."/>
        </authorList>
    </citation>
    <scope>NUCLEOTIDE SEQUENCE</scope>
    <source>
        <strain evidence="11">VKM Ac-1069</strain>
    </source>
</reference>
<dbReference type="EMBL" id="BSFQ01000002">
    <property type="protein sequence ID" value="GLL09384.1"/>
    <property type="molecule type" value="Genomic_DNA"/>
</dbReference>
<evidence type="ECO:0000259" key="10">
    <source>
        <dbReference type="PROSITE" id="PS51755"/>
    </source>
</evidence>
<feature type="domain" description="Response regulatory" evidence="9">
    <location>
        <begin position="27"/>
        <end position="140"/>
    </location>
</feature>
<dbReference type="InterPro" id="IPR001867">
    <property type="entry name" value="OmpR/PhoB-type_DNA-bd"/>
</dbReference>
<accession>A0A9W6L1M2</accession>
<feature type="region of interest" description="Disordered" evidence="8">
    <location>
        <begin position="1"/>
        <end position="20"/>
    </location>
</feature>
<dbReference type="Pfam" id="PF00072">
    <property type="entry name" value="Response_reg"/>
    <property type="match status" value="1"/>
</dbReference>
<dbReference type="PANTHER" id="PTHR48111:SF21">
    <property type="entry name" value="DNA-BINDING DUAL MASTER TRANSCRIPTIONAL REGULATOR RPAA"/>
    <property type="match status" value="1"/>
</dbReference>
<dbReference type="SMART" id="SM00862">
    <property type="entry name" value="Trans_reg_C"/>
    <property type="match status" value="1"/>
</dbReference>
<evidence type="ECO:0000256" key="4">
    <source>
        <dbReference type="ARBA" id="ARBA00023125"/>
    </source>
</evidence>
<dbReference type="AlphaFoldDB" id="A0A9W6L1M2"/>